<evidence type="ECO:0000313" key="2">
    <source>
        <dbReference type="Proteomes" id="UP001454036"/>
    </source>
</evidence>
<organism evidence="1 2">
    <name type="scientific">Lithospermum erythrorhizon</name>
    <name type="common">Purple gromwell</name>
    <name type="synonym">Lithospermum officinale var. erythrorhizon</name>
    <dbReference type="NCBI Taxonomy" id="34254"/>
    <lineage>
        <taxon>Eukaryota</taxon>
        <taxon>Viridiplantae</taxon>
        <taxon>Streptophyta</taxon>
        <taxon>Embryophyta</taxon>
        <taxon>Tracheophyta</taxon>
        <taxon>Spermatophyta</taxon>
        <taxon>Magnoliopsida</taxon>
        <taxon>eudicotyledons</taxon>
        <taxon>Gunneridae</taxon>
        <taxon>Pentapetalae</taxon>
        <taxon>asterids</taxon>
        <taxon>lamiids</taxon>
        <taxon>Boraginales</taxon>
        <taxon>Boraginaceae</taxon>
        <taxon>Boraginoideae</taxon>
        <taxon>Lithospermeae</taxon>
        <taxon>Lithospermum</taxon>
    </lineage>
</organism>
<evidence type="ECO:0008006" key="3">
    <source>
        <dbReference type="Google" id="ProtNLM"/>
    </source>
</evidence>
<keyword evidence="2" id="KW-1185">Reference proteome</keyword>
<name>A0AAV3PV37_LITER</name>
<dbReference type="AlphaFoldDB" id="A0AAV3PV37"/>
<protein>
    <recommendedName>
        <fullName evidence="3">Transposase</fullName>
    </recommendedName>
</protein>
<dbReference type="EMBL" id="BAABME010002681">
    <property type="protein sequence ID" value="GAA0155662.1"/>
    <property type="molecule type" value="Genomic_DNA"/>
</dbReference>
<sequence>MMNLDDGLAHLKIDVDCVEMATWVVAFREISVYVTNPSEKYVDQLLLGEMYADLRKLWPKCELRELNEVDLKGAVEFDGLDDLENLIDNDHYDDQWWADIEARFDKDEEGPNTWYNDEVEALEDLGPTWNDGPIEYEKEVFQNSDELVEKDYDYDVEDDDRATSVRKGKKNLVNAPVVGHVLYNKNIHLDNPILLPNMVFGSAAEFRELIRSYSVKTKKGLIFVKNDRWRQQVKCCDEDFKYLARKYVNKIRREPTTTISSFIGDVSNDINVEIIKTMAWRAIKAAGYLMYGDETQ</sequence>
<gene>
    <name evidence="1" type="ORF">LIER_13345</name>
</gene>
<reference evidence="1 2" key="1">
    <citation type="submission" date="2024-01" db="EMBL/GenBank/DDBJ databases">
        <title>The complete chloroplast genome sequence of Lithospermum erythrorhizon: insights into the phylogenetic relationship among Boraginaceae species and the maternal lineages of purple gromwells.</title>
        <authorList>
            <person name="Okada T."/>
            <person name="Watanabe K."/>
        </authorList>
    </citation>
    <scope>NUCLEOTIDE SEQUENCE [LARGE SCALE GENOMIC DNA]</scope>
</reference>
<evidence type="ECO:0000313" key="1">
    <source>
        <dbReference type="EMBL" id="GAA0155662.1"/>
    </source>
</evidence>
<dbReference type="Proteomes" id="UP001454036">
    <property type="component" value="Unassembled WGS sequence"/>
</dbReference>
<proteinExistence type="predicted"/>
<accession>A0AAV3PV37</accession>
<comment type="caution">
    <text evidence="1">The sequence shown here is derived from an EMBL/GenBank/DDBJ whole genome shotgun (WGS) entry which is preliminary data.</text>
</comment>